<dbReference type="PANTHER" id="PTHR44591:SF25">
    <property type="entry name" value="CHEMOTAXIS TWO-COMPONENT RESPONSE REGULATOR"/>
    <property type="match status" value="1"/>
</dbReference>
<dbReference type="SUPFAM" id="SSF52172">
    <property type="entry name" value="CheY-like"/>
    <property type="match status" value="1"/>
</dbReference>
<evidence type="ECO:0000313" key="4">
    <source>
        <dbReference type="EMBL" id="KRR04602.1"/>
    </source>
</evidence>
<evidence type="ECO:0000256" key="2">
    <source>
        <dbReference type="PROSITE-ProRule" id="PRU00169"/>
    </source>
</evidence>
<proteinExistence type="predicted"/>
<dbReference type="InterPro" id="IPR001789">
    <property type="entry name" value="Sig_transdc_resp-reg_receiver"/>
</dbReference>
<dbReference type="EMBL" id="LLXX01000124">
    <property type="protein sequence ID" value="KRR04602.1"/>
    <property type="molecule type" value="Genomic_DNA"/>
</dbReference>
<dbReference type="AlphaFoldDB" id="A0A0R3L9P4"/>
<evidence type="ECO:0000313" key="5">
    <source>
        <dbReference type="Proteomes" id="UP000051913"/>
    </source>
</evidence>
<dbReference type="RefSeq" id="WP_057852205.1">
    <property type="nucleotide sequence ID" value="NZ_LLXX01000124.1"/>
</dbReference>
<name>A0A0R3L9P4_9BRAD</name>
<evidence type="ECO:0000256" key="1">
    <source>
        <dbReference type="ARBA" id="ARBA00022553"/>
    </source>
</evidence>
<organism evidence="4 5">
    <name type="scientific">Bradyrhizobium valentinum</name>
    <dbReference type="NCBI Taxonomy" id="1518501"/>
    <lineage>
        <taxon>Bacteria</taxon>
        <taxon>Pseudomonadati</taxon>
        <taxon>Pseudomonadota</taxon>
        <taxon>Alphaproteobacteria</taxon>
        <taxon>Hyphomicrobiales</taxon>
        <taxon>Nitrobacteraceae</taxon>
        <taxon>Bradyrhizobium</taxon>
    </lineage>
</organism>
<evidence type="ECO:0000259" key="3">
    <source>
        <dbReference type="PROSITE" id="PS50110"/>
    </source>
</evidence>
<dbReference type="GO" id="GO:0000160">
    <property type="term" value="P:phosphorelay signal transduction system"/>
    <property type="evidence" value="ECO:0007669"/>
    <property type="project" value="InterPro"/>
</dbReference>
<feature type="domain" description="Response regulatory" evidence="3">
    <location>
        <begin position="6"/>
        <end position="120"/>
    </location>
</feature>
<dbReference type="InterPro" id="IPR050595">
    <property type="entry name" value="Bact_response_regulator"/>
</dbReference>
<dbReference type="PROSITE" id="PS50110">
    <property type="entry name" value="RESPONSE_REGULATORY"/>
    <property type="match status" value="1"/>
</dbReference>
<dbReference type="Pfam" id="PF00072">
    <property type="entry name" value="Response_reg"/>
    <property type="match status" value="1"/>
</dbReference>
<sequence>MSKAPLVAIVDDDEAVREALSDLLLVLELSCRTFDRAEAFMAEYVPGRFDCLITDVSMPGHSGLDLLQRLRTIGSPMPVIIVTADTTPATRLRAMRCGAYAFLTKPVSSEALLRHLRSALRHAGSCPGADGRETPRDG</sequence>
<gene>
    <name evidence="4" type="ORF">CP49_11280</name>
</gene>
<protein>
    <recommendedName>
        <fullName evidence="3">Response regulatory domain-containing protein</fullName>
    </recommendedName>
</protein>
<keyword evidence="5" id="KW-1185">Reference proteome</keyword>
<keyword evidence="1 2" id="KW-0597">Phosphoprotein</keyword>
<reference evidence="4 5" key="1">
    <citation type="submission" date="2014-03" db="EMBL/GenBank/DDBJ databases">
        <title>Bradyrhizobium valentinum sp. nov., isolated from effective nodules of Lupinus mariae-josephae, a lupine endemic of basic-lime soils in Eastern Spain.</title>
        <authorList>
            <person name="Duran D."/>
            <person name="Rey L."/>
            <person name="Navarro A."/>
            <person name="Busquets A."/>
            <person name="Imperial J."/>
            <person name="Ruiz-Argueso T."/>
        </authorList>
    </citation>
    <scope>NUCLEOTIDE SEQUENCE [LARGE SCALE GENOMIC DNA]</scope>
    <source>
        <strain evidence="4 5">LmjM3</strain>
    </source>
</reference>
<accession>A0A0R3L9P4</accession>
<dbReference type="InterPro" id="IPR011006">
    <property type="entry name" value="CheY-like_superfamily"/>
</dbReference>
<dbReference type="Proteomes" id="UP000051913">
    <property type="component" value="Unassembled WGS sequence"/>
</dbReference>
<dbReference type="SMART" id="SM00448">
    <property type="entry name" value="REC"/>
    <property type="match status" value="1"/>
</dbReference>
<feature type="modified residue" description="4-aspartylphosphate" evidence="2">
    <location>
        <position position="55"/>
    </location>
</feature>
<comment type="caution">
    <text evidence="4">The sequence shown here is derived from an EMBL/GenBank/DDBJ whole genome shotgun (WGS) entry which is preliminary data.</text>
</comment>
<dbReference type="PANTHER" id="PTHR44591">
    <property type="entry name" value="STRESS RESPONSE REGULATOR PROTEIN 1"/>
    <property type="match status" value="1"/>
</dbReference>
<dbReference type="Gene3D" id="3.40.50.2300">
    <property type="match status" value="1"/>
</dbReference>